<dbReference type="Proteomes" id="UP001595868">
    <property type="component" value="Unassembled WGS sequence"/>
</dbReference>
<dbReference type="PANTHER" id="PTHR42998:SF1">
    <property type="entry name" value="TYPE I RESTRICTION ENZYME HINDI METHYLASE SUBUNIT"/>
    <property type="match status" value="1"/>
</dbReference>
<dbReference type="Gene3D" id="3.40.50.150">
    <property type="entry name" value="Vaccinia Virus protein VP39"/>
    <property type="match status" value="1"/>
</dbReference>
<dbReference type="InterPro" id="IPR052916">
    <property type="entry name" value="Type-I_RE_MTase_Subunit"/>
</dbReference>
<keyword evidence="3" id="KW-0489">Methyltransferase</keyword>
<dbReference type="InterPro" id="IPR003356">
    <property type="entry name" value="DNA_methylase_A-5"/>
</dbReference>
<dbReference type="CDD" id="cd02440">
    <property type="entry name" value="AdoMet_MTases"/>
    <property type="match status" value="1"/>
</dbReference>
<evidence type="ECO:0000313" key="3">
    <source>
        <dbReference type="EMBL" id="MFC4110409.1"/>
    </source>
</evidence>
<accession>A0ABV8KWB3</accession>
<dbReference type="GO" id="GO:0032259">
    <property type="term" value="P:methylation"/>
    <property type="evidence" value="ECO:0007669"/>
    <property type="project" value="UniProtKB-KW"/>
</dbReference>
<feature type="domain" description="DNA methylase adenine-specific" evidence="2">
    <location>
        <begin position="170"/>
        <end position="454"/>
    </location>
</feature>
<keyword evidence="4" id="KW-1185">Reference proteome</keyword>
<dbReference type="RefSeq" id="WP_377552783.1">
    <property type="nucleotide sequence ID" value="NZ_JBHSBN010000040.1"/>
</dbReference>
<dbReference type="SUPFAM" id="SSF53335">
    <property type="entry name" value="S-adenosyl-L-methionine-dependent methyltransferases"/>
    <property type="match status" value="1"/>
</dbReference>
<dbReference type="EMBL" id="JBHSBN010000040">
    <property type="protein sequence ID" value="MFC4110409.1"/>
    <property type="molecule type" value="Genomic_DNA"/>
</dbReference>
<keyword evidence="3" id="KW-0808">Transferase</keyword>
<keyword evidence="1" id="KW-0680">Restriction system</keyword>
<evidence type="ECO:0000256" key="1">
    <source>
        <dbReference type="ARBA" id="ARBA00022747"/>
    </source>
</evidence>
<gene>
    <name evidence="3" type="ORF">ACFOX0_31380</name>
</gene>
<dbReference type="PROSITE" id="PS00092">
    <property type="entry name" value="N6_MTASE"/>
    <property type="match status" value="1"/>
</dbReference>
<dbReference type="PRINTS" id="PR00507">
    <property type="entry name" value="N12N6MTFRASE"/>
</dbReference>
<evidence type="ECO:0000313" key="4">
    <source>
        <dbReference type="Proteomes" id="UP001595868"/>
    </source>
</evidence>
<organism evidence="3 4">
    <name type="scientific">Micromonospora zhanjiangensis</name>
    <dbReference type="NCBI Taxonomy" id="1522057"/>
    <lineage>
        <taxon>Bacteria</taxon>
        <taxon>Bacillati</taxon>
        <taxon>Actinomycetota</taxon>
        <taxon>Actinomycetes</taxon>
        <taxon>Micromonosporales</taxon>
        <taxon>Micromonosporaceae</taxon>
        <taxon>Micromonospora</taxon>
    </lineage>
</organism>
<comment type="caution">
    <text evidence="3">The sequence shown here is derived from an EMBL/GenBank/DDBJ whole genome shotgun (WGS) entry which is preliminary data.</text>
</comment>
<reference evidence="4" key="1">
    <citation type="journal article" date="2019" name="Int. J. Syst. Evol. Microbiol.">
        <title>The Global Catalogue of Microorganisms (GCM) 10K type strain sequencing project: providing services to taxonomists for standard genome sequencing and annotation.</title>
        <authorList>
            <consortium name="The Broad Institute Genomics Platform"/>
            <consortium name="The Broad Institute Genome Sequencing Center for Infectious Disease"/>
            <person name="Wu L."/>
            <person name="Ma J."/>
        </authorList>
    </citation>
    <scope>NUCLEOTIDE SEQUENCE [LARGE SCALE GENOMIC DNA]</scope>
    <source>
        <strain evidence="4">2902at01</strain>
    </source>
</reference>
<dbReference type="InterPro" id="IPR002052">
    <property type="entry name" value="DNA_methylase_N6_adenine_CS"/>
</dbReference>
<evidence type="ECO:0000259" key="2">
    <source>
        <dbReference type="Pfam" id="PF02384"/>
    </source>
</evidence>
<proteinExistence type="predicted"/>
<name>A0ABV8KWB3_9ACTN</name>
<dbReference type="InterPro" id="IPR029063">
    <property type="entry name" value="SAM-dependent_MTases_sf"/>
</dbReference>
<sequence>MTRQTDSAAEVTAAQVARLAGVGRAAVSNWRRRHTDFPEPVGGTPASPTFRLTDVESWLRATGKLNALAAEDRLWQELRALTDERRLVDTLADLAAFLAFLQDKPARWRPLARGTDTDLAGRLPDAVAFWAESVGMPGGRAFAAGLQPGQVPFWRSVADAAGTQGPEIVFEELHGRYVDSAGRSTGVTPLDLAAMITGMVGGIPEGVVFDPACGSGNLLRAFQRRLGAGAHLAGQELDPALARIAAYRLDWSGQHGPATTIRQGDSLRDDQFPLPPAGEPDAGAALVVCDPPFGDRNWGHEDLAYDRRWEFDLPTRADSELAWVQHCYAHLRPGGTAIVVLPPGVASRRSGRRVRKEMLRRGALRQVVALPTGVAGGHSLGPHLWILSRPGDGRSPANSVRMVDGTRFDRERLRQIEGDWWHEFRDEPGVTADVPLIELLDDDVDLSPGRHVQRTPDHLPAEHARALAALEPLLAGVAQRRPRAATAVAGPARLPMVSIADLARSGAVAVILNREIPRTDVGGLRPGDVLVPVHDRKEAPLVVTDERGDPTPDRHLLRCDPDQLDPYFLAGFLQAEANTRQAVTGTGNFRYDVRRAQVPRLPLADQRRYAAEFRRLAEFSALLRRAAAVGDDVVRLAVDGLTSGVFVPTEVHPSETKGD</sequence>
<dbReference type="GO" id="GO:0008168">
    <property type="term" value="F:methyltransferase activity"/>
    <property type="evidence" value="ECO:0007669"/>
    <property type="project" value="UniProtKB-KW"/>
</dbReference>
<dbReference type="PANTHER" id="PTHR42998">
    <property type="entry name" value="TYPE I RESTRICTION ENZYME HINDVIIP M PROTEIN-RELATED"/>
    <property type="match status" value="1"/>
</dbReference>
<dbReference type="Pfam" id="PF02384">
    <property type="entry name" value="N6_Mtase"/>
    <property type="match status" value="1"/>
</dbReference>
<protein>
    <submittedName>
        <fullName evidence="3">N-6 DNA methylase</fullName>
    </submittedName>
</protein>